<dbReference type="EMBL" id="JAUSRL010000002">
    <property type="protein sequence ID" value="MDP9959288.1"/>
    <property type="molecule type" value="Genomic_DNA"/>
</dbReference>
<evidence type="ECO:0000313" key="4">
    <source>
        <dbReference type="EMBL" id="MDP9959288.1"/>
    </source>
</evidence>
<dbReference type="Pfam" id="PF06414">
    <property type="entry name" value="Zeta_toxin"/>
    <property type="match status" value="1"/>
</dbReference>
<name>A0ABT9SIM1_9FLAO</name>
<evidence type="ECO:0000313" key="5">
    <source>
        <dbReference type="Proteomes" id="UP001235513"/>
    </source>
</evidence>
<sequence length="306" mass="34870">MKKTSRQLNNFELVEHFLENALGYDIYDDQKYEIVGDIVSTELNIENFDESLISLNSKSYRVEKYRKDGARRKLQNQIVNELFSNIRLEKDEDICLGKGGAFPNTGIEMNKNAYVVIGLPASGKSGICSEIADKLNAVILDSDYAKRKLPEFNKIPFGASLVHEESDRIIFGDKDFSDSLFDYCVKLGANIVIPRIGSNVNSILNIIELLENVEYKIHLTLVELDRVKATQRALQRFKDTKRYVPLGLIFDTYSNNPSLSFYRIITFHKDSLESYGIINNDVERGSPPKCELKNSDLNPSKIYDNE</sequence>
<dbReference type="InterPro" id="IPR010488">
    <property type="entry name" value="Zeta_toxin_domain"/>
</dbReference>
<dbReference type="SUPFAM" id="SSF52540">
    <property type="entry name" value="P-loop containing nucleoside triphosphate hydrolases"/>
    <property type="match status" value="1"/>
</dbReference>
<evidence type="ECO:0000256" key="1">
    <source>
        <dbReference type="ARBA" id="ARBA00022741"/>
    </source>
</evidence>
<evidence type="ECO:0000256" key="2">
    <source>
        <dbReference type="ARBA" id="ARBA00022840"/>
    </source>
</evidence>
<feature type="domain" description="Zeta toxin" evidence="3">
    <location>
        <begin position="111"/>
        <end position="247"/>
    </location>
</feature>
<keyword evidence="2" id="KW-0067">ATP-binding</keyword>
<dbReference type="Gene3D" id="3.40.50.300">
    <property type="entry name" value="P-loop containing nucleotide triphosphate hydrolases"/>
    <property type="match status" value="1"/>
</dbReference>
<protein>
    <recommendedName>
        <fullName evidence="3">Zeta toxin domain-containing protein</fullName>
    </recommendedName>
</protein>
<keyword evidence="5" id="KW-1185">Reference proteome</keyword>
<comment type="caution">
    <text evidence="4">The sequence shown here is derived from an EMBL/GenBank/DDBJ whole genome shotgun (WGS) entry which is preliminary data.</text>
</comment>
<dbReference type="RefSeq" id="WP_306841978.1">
    <property type="nucleotide sequence ID" value="NZ_JAUSRL010000002.1"/>
</dbReference>
<gene>
    <name evidence="4" type="ORF">J2T04_001167</name>
</gene>
<evidence type="ECO:0000259" key="3">
    <source>
        <dbReference type="Pfam" id="PF06414"/>
    </source>
</evidence>
<organism evidence="4 5">
    <name type="scientific">Chryseobacterium lathyri</name>
    <dbReference type="NCBI Taxonomy" id="395933"/>
    <lineage>
        <taxon>Bacteria</taxon>
        <taxon>Pseudomonadati</taxon>
        <taxon>Bacteroidota</taxon>
        <taxon>Flavobacteriia</taxon>
        <taxon>Flavobacteriales</taxon>
        <taxon>Weeksellaceae</taxon>
        <taxon>Chryseobacterium group</taxon>
        <taxon>Chryseobacterium</taxon>
    </lineage>
</organism>
<proteinExistence type="predicted"/>
<reference evidence="4 5" key="1">
    <citation type="submission" date="2023-07" db="EMBL/GenBank/DDBJ databases">
        <title>Sorghum-associated microbial communities from plants grown in Nebraska, USA.</title>
        <authorList>
            <person name="Schachtman D."/>
        </authorList>
    </citation>
    <scope>NUCLEOTIDE SEQUENCE [LARGE SCALE GENOMIC DNA]</scope>
    <source>
        <strain evidence="4 5">CC351</strain>
    </source>
</reference>
<accession>A0ABT9SIM1</accession>
<dbReference type="Proteomes" id="UP001235513">
    <property type="component" value="Unassembled WGS sequence"/>
</dbReference>
<keyword evidence="1" id="KW-0547">Nucleotide-binding</keyword>
<dbReference type="InterPro" id="IPR027417">
    <property type="entry name" value="P-loop_NTPase"/>
</dbReference>